<dbReference type="InterPro" id="IPR016032">
    <property type="entry name" value="Sig_transdc_resp-reg_C-effctor"/>
</dbReference>
<dbReference type="InterPro" id="IPR058245">
    <property type="entry name" value="NreC/VraR/RcsB-like_REC"/>
</dbReference>
<dbReference type="SUPFAM" id="SSF46894">
    <property type="entry name" value="C-terminal effector domain of the bipartite response regulators"/>
    <property type="match status" value="1"/>
</dbReference>
<protein>
    <submittedName>
        <fullName evidence="6">Chemotaxis protein CheY</fullName>
    </submittedName>
</protein>
<dbReference type="PANTHER" id="PTHR45566">
    <property type="entry name" value="HTH-TYPE TRANSCRIPTIONAL REGULATOR YHJB-RELATED"/>
    <property type="match status" value="1"/>
</dbReference>
<dbReference type="Gene3D" id="3.40.50.2300">
    <property type="match status" value="1"/>
</dbReference>
<evidence type="ECO:0000256" key="1">
    <source>
        <dbReference type="ARBA" id="ARBA00022553"/>
    </source>
</evidence>
<dbReference type="Pfam" id="PF00072">
    <property type="entry name" value="Response_reg"/>
    <property type="match status" value="1"/>
</dbReference>
<dbReference type="Gene3D" id="1.10.10.10">
    <property type="entry name" value="Winged helix-like DNA-binding domain superfamily/Winged helix DNA-binding domain"/>
    <property type="match status" value="1"/>
</dbReference>
<evidence type="ECO:0000313" key="7">
    <source>
        <dbReference type="Proteomes" id="UP000184085"/>
    </source>
</evidence>
<evidence type="ECO:0000259" key="4">
    <source>
        <dbReference type="PROSITE" id="PS50043"/>
    </source>
</evidence>
<dbReference type="AlphaFoldDB" id="A0A1M4MX94"/>
<dbReference type="GO" id="GO:0003677">
    <property type="term" value="F:DNA binding"/>
    <property type="evidence" value="ECO:0007669"/>
    <property type="project" value="UniProtKB-KW"/>
</dbReference>
<dbReference type="PROSITE" id="PS50043">
    <property type="entry name" value="HTH_LUXR_2"/>
    <property type="match status" value="1"/>
</dbReference>
<dbReference type="InterPro" id="IPR051015">
    <property type="entry name" value="EvgA-like"/>
</dbReference>
<dbReference type="RefSeq" id="WP_072705807.1">
    <property type="nucleotide sequence ID" value="NZ_FMJB01000044.1"/>
</dbReference>
<organism evidence="6 7">
    <name type="scientific">Donghicola eburneus</name>
    <dbReference type="NCBI Taxonomy" id="393278"/>
    <lineage>
        <taxon>Bacteria</taxon>
        <taxon>Pseudomonadati</taxon>
        <taxon>Pseudomonadota</taxon>
        <taxon>Alphaproteobacteria</taxon>
        <taxon>Rhodobacterales</taxon>
        <taxon>Roseobacteraceae</taxon>
        <taxon>Donghicola</taxon>
    </lineage>
</organism>
<keyword evidence="7" id="KW-1185">Reference proteome</keyword>
<proteinExistence type="predicted"/>
<dbReference type="GO" id="GO:0006355">
    <property type="term" value="P:regulation of DNA-templated transcription"/>
    <property type="evidence" value="ECO:0007669"/>
    <property type="project" value="InterPro"/>
</dbReference>
<dbReference type="GO" id="GO:0000160">
    <property type="term" value="P:phosphorelay signal transduction system"/>
    <property type="evidence" value="ECO:0007669"/>
    <property type="project" value="InterPro"/>
</dbReference>
<sequence length="201" mass="21858">MRVLLADDHELVAQTIAAYLRSEIHADVTVVPNLPEALQQVSIQRAFDLVMLDLNMPGMNHLEGLEKMLSASDGARVAIVSGHNGRIIAEEAIARGASGFLPKTIAPVSMISAIRLMVAGEVFLPFASLIAVDEDTAAAPLTRRELQVLQGICEGKSNKEIARTHELQEVTVKLHVKTLSRKLGARNRTHAAMIARDRQLC</sequence>
<dbReference type="PROSITE" id="PS50110">
    <property type="entry name" value="RESPONSE_REGULATORY"/>
    <property type="match status" value="1"/>
</dbReference>
<evidence type="ECO:0000256" key="3">
    <source>
        <dbReference type="PROSITE-ProRule" id="PRU00169"/>
    </source>
</evidence>
<feature type="domain" description="HTH luxR-type" evidence="4">
    <location>
        <begin position="134"/>
        <end position="199"/>
    </location>
</feature>
<dbReference type="PANTHER" id="PTHR45566:SF2">
    <property type="entry name" value="NARL SUBFAMILY"/>
    <property type="match status" value="1"/>
</dbReference>
<dbReference type="SUPFAM" id="SSF52172">
    <property type="entry name" value="CheY-like"/>
    <property type="match status" value="1"/>
</dbReference>
<dbReference type="PRINTS" id="PR00038">
    <property type="entry name" value="HTHLUXR"/>
</dbReference>
<reference evidence="7" key="1">
    <citation type="submission" date="2016-09" db="EMBL/GenBank/DDBJ databases">
        <authorList>
            <person name="Wibberg D."/>
        </authorList>
    </citation>
    <scope>NUCLEOTIDE SEQUENCE [LARGE SCALE GENOMIC DNA]</scope>
</reference>
<evidence type="ECO:0000256" key="2">
    <source>
        <dbReference type="ARBA" id="ARBA00023125"/>
    </source>
</evidence>
<dbReference type="InterPro" id="IPR036388">
    <property type="entry name" value="WH-like_DNA-bd_sf"/>
</dbReference>
<name>A0A1M4MX94_9RHOB</name>
<dbReference type="SMART" id="SM00421">
    <property type="entry name" value="HTH_LUXR"/>
    <property type="match status" value="1"/>
</dbReference>
<feature type="modified residue" description="4-aspartylphosphate" evidence="3">
    <location>
        <position position="53"/>
    </location>
</feature>
<dbReference type="InterPro" id="IPR000792">
    <property type="entry name" value="Tscrpt_reg_LuxR_C"/>
</dbReference>
<feature type="domain" description="Response regulatory" evidence="5">
    <location>
        <begin position="2"/>
        <end position="118"/>
    </location>
</feature>
<gene>
    <name evidence="6" type="primary">cheY</name>
    <name evidence="6" type="ORF">KARMA_1349</name>
</gene>
<accession>A0A1M4MX94</accession>
<dbReference type="Pfam" id="PF00196">
    <property type="entry name" value="GerE"/>
    <property type="match status" value="1"/>
</dbReference>
<dbReference type="InterPro" id="IPR001789">
    <property type="entry name" value="Sig_transdc_resp-reg_receiver"/>
</dbReference>
<dbReference type="CDD" id="cd17535">
    <property type="entry name" value="REC_NarL-like"/>
    <property type="match status" value="1"/>
</dbReference>
<dbReference type="Proteomes" id="UP000184085">
    <property type="component" value="Unassembled WGS sequence"/>
</dbReference>
<dbReference type="EMBL" id="FMJB01000044">
    <property type="protein sequence ID" value="SCM67161.1"/>
    <property type="molecule type" value="Genomic_DNA"/>
</dbReference>
<keyword evidence="2" id="KW-0238">DNA-binding</keyword>
<dbReference type="CDD" id="cd06170">
    <property type="entry name" value="LuxR_C_like"/>
    <property type="match status" value="1"/>
</dbReference>
<evidence type="ECO:0000313" key="6">
    <source>
        <dbReference type="EMBL" id="SCM67161.1"/>
    </source>
</evidence>
<dbReference type="SMART" id="SM00448">
    <property type="entry name" value="REC"/>
    <property type="match status" value="1"/>
</dbReference>
<evidence type="ECO:0000259" key="5">
    <source>
        <dbReference type="PROSITE" id="PS50110"/>
    </source>
</evidence>
<dbReference type="InterPro" id="IPR011006">
    <property type="entry name" value="CheY-like_superfamily"/>
</dbReference>
<keyword evidence="1 3" id="KW-0597">Phosphoprotein</keyword>